<dbReference type="Gene3D" id="2.60.120.260">
    <property type="entry name" value="Galactose-binding domain-like"/>
    <property type="match status" value="1"/>
</dbReference>
<feature type="domain" description="Xaa-Pro dipeptidyl-peptidase C-terminal" evidence="2">
    <location>
        <begin position="281"/>
        <end position="506"/>
    </location>
</feature>
<evidence type="ECO:0000256" key="1">
    <source>
        <dbReference type="ARBA" id="ARBA00022801"/>
    </source>
</evidence>
<dbReference type="InterPro" id="IPR029058">
    <property type="entry name" value="AB_hydrolase_fold"/>
</dbReference>
<dbReference type="SMART" id="SM00939">
    <property type="entry name" value="PepX_C"/>
    <property type="match status" value="1"/>
</dbReference>
<sequence length="510" mass="55279">MSIILQQDVPFQLRDGTRCVAEVWLPDDGVPHPAVLMRTPYFKEQRTPLAHADPRKAVARGYSMVIVDHRGRGGSEGAFDPFVDDEQDGVDTVAWVADQEWCDGRVVMVGTSYEGVAQWMTAAGHPPALRAIAPTLSSDDNIDIAFSNRVPELATTAIWHVAVLSGAMLDDTLAATRDVEAAITLAPRLAQWLGQPPDSEYWSSRSVVRRRSDMTAPALIVAGWYDFFQQASLRALERSVDNRDRMIIGPWAHDGGGLSHLVGETNVGIRGAGTAVFDWILDFHDAALQERDPELPRVRAYVLGAKKWLDLETWPPPGTQGMTLDLAPGQFTVDPKSPVPTRGGRGVQVFVNGSIGVVDQQPLVGRQDVHVALRHRLEDETLLAGPITARLKTRTQPEPTPPDAKASPATVSLGIDARLWVATLCISRPDGRLHNIAEGVASSSPDDEDVTVELGDTFYLLPADTEIVLLVAGSSFPRWPVPDLGADQAVITGSTISLTTVDTTLLDTEA</sequence>
<dbReference type="Gene3D" id="1.10.3020.10">
    <property type="entry name" value="alpha-amino acid ester hydrolase ( Helical cap domain)"/>
    <property type="match status" value="1"/>
</dbReference>
<dbReference type="InterPro" id="IPR005674">
    <property type="entry name" value="CocE/Ser_esterase"/>
</dbReference>
<dbReference type="InterPro" id="IPR013736">
    <property type="entry name" value="Xaa-Pro_dipept_C"/>
</dbReference>
<comment type="caution">
    <text evidence="3">The sequence shown here is derived from an EMBL/GenBank/DDBJ whole genome shotgun (WGS) entry which is preliminary data.</text>
</comment>
<dbReference type="PANTHER" id="PTHR43056:SF10">
    <property type="entry name" value="COCE_NOND FAMILY, PUTATIVE (AFU_ORTHOLOGUE AFUA_7G00600)-RELATED"/>
    <property type="match status" value="1"/>
</dbReference>
<evidence type="ECO:0000259" key="2">
    <source>
        <dbReference type="SMART" id="SM00939"/>
    </source>
</evidence>
<dbReference type="Pfam" id="PF02129">
    <property type="entry name" value="Peptidase_S15"/>
    <property type="match status" value="1"/>
</dbReference>
<evidence type="ECO:0000313" key="3">
    <source>
        <dbReference type="EMBL" id="GAA0957786.1"/>
    </source>
</evidence>
<name>A0ABN1RIG2_9ACTN</name>
<dbReference type="SUPFAM" id="SSF49785">
    <property type="entry name" value="Galactose-binding domain-like"/>
    <property type="match status" value="1"/>
</dbReference>
<dbReference type="Proteomes" id="UP001500418">
    <property type="component" value="Unassembled WGS sequence"/>
</dbReference>
<gene>
    <name evidence="3" type="ORF">GCM10009575_088790</name>
</gene>
<dbReference type="PANTHER" id="PTHR43056">
    <property type="entry name" value="PEPTIDASE S9 PROLYL OLIGOPEPTIDASE"/>
    <property type="match status" value="1"/>
</dbReference>
<dbReference type="InterPro" id="IPR050585">
    <property type="entry name" value="Xaa-Pro_dipeptidyl-ppase/CocE"/>
</dbReference>
<organism evidence="3 4">
    <name type="scientific">Streptomyces rhizosphaericus</name>
    <dbReference type="NCBI Taxonomy" id="114699"/>
    <lineage>
        <taxon>Bacteria</taxon>
        <taxon>Bacillati</taxon>
        <taxon>Actinomycetota</taxon>
        <taxon>Actinomycetes</taxon>
        <taxon>Kitasatosporales</taxon>
        <taxon>Streptomycetaceae</taxon>
        <taxon>Streptomyces</taxon>
        <taxon>Streptomyces violaceusniger group</taxon>
    </lineage>
</organism>
<dbReference type="SUPFAM" id="SSF53474">
    <property type="entry name" value="alpha/beta-Hydrolases"/>
    <property type="match status" value="1"/>
</dbReference>
<evidence type="ECO:0000313" key="4">
    <source>
        <dbReference type="Proteomes" id="UP001500418"/>
    </source>
</evidence>
<protein>
    <submittedName>
        <fullName evidence="3">CocE/NonD family hydrolase</fullName>
    </submittedName>
</protein>
<dbReference type="InterPro" id="IPR008979">
    <property type="entry name" value="Galactose-bd-like_sf"/>
</dbReference>
<proteinExistence type="predicted"/>
<dbReference type="Gene3D" id="3.40.50.1820">
    <property type="entry name" value="alpha/beta hydrolase"/>
    <property type="match status" value="1"/>
</dbReference>
<dbReference type="EMBL" id="BAAAID010000106">
    <property type="protein sequence ID" value="GAA0957786.1"/>
    <property type="molecule type" value="Genomic_DNA"/>
</dbReference>
<dbReference type="InterPro" id="IPR000383">
    <property type="entry name" value="Xaa-Pro-like_dom"/>
</dbReference>
<accession>A0ABN1RIG2</accession>
<keyword evidence="4" id="KW-1185">Reference proteome</keyword>
<keyword evidence="1 3" id="KW-0378">Hydrolase</keyword>
<dbReference type="NCBIfam" id="TIGR00976">
    <property type="entry name" value="CocE_NonD"/>
    <property type="match status" value="1"/>
</dbReference>
<dbReference type="GO" id="GO:0016787">
    <property type="term" value="F:hydrolase activity"/>
    <property type="evidence" value="ECO:0007669"/>
    <property type="project" value="UniProtKB-KW"/>
</dbReference>
<reference evidence="3 4" key="1">
    <citation type="journal article" date="2019" name="Int. J. Syst. Evol. Microbiol.">
        <title>The Global Catalogue of Microorganisms (GCM) 10K type strain sequencing project: providing services to taxonomists for standard genome sequencing and annotation.</title>
        <authorList>
            <consortium name="The Broad Institute Genomics Platform"/>
            <consortium name="The Broad Institute Genome Sequencing Center for Infectious Disease"/>
            <person name="Wu L."/>
            <person name="Ma J."/>
        </authorList>
    </citation>
    <scope>NUCLEOTIDE SEQUENCE [LARGE SCALE GENOMIC DNA]</scope>
    <source>
        <strain evidence="3 4">JCM 11444</strain>
    </source>
</reference>